<dbReference type="AlphaFoldDB" id="A0A1I4S7A2"/>
<dbReference type="OrthoDB" id="6965567at2"/>
<keyword evidence="3" id="KW-1185">Reference proteome</keyword>
<protein>
    <recommendedName>
        <fullName evidence="4">DUF4823 domain-containing protein</fullName>
    </recommendedName>
</protein>
<proteinExistence type="predicted"/>
<feature type="signal peptide" evidence="1">
    <location>
        <begin position="1"/>
        <end position="20"/>
    </location>
</feature>
<dbReference type="InterPro" id="IPR032248">
    <property type="entry name" value="DUF4823"/>
</dbReference>
<dbReference type="RefSeq" id="WP_093476034.1">
    <property type="nucleotide sequence ID" value="NZ_FOUI01000009.1"/>
</dbReference>
<sequence>MGKSLLLVCLAVLLAGCVKPSDMQATSRYYLGDAGVLDHHRIERRANWTLQSDSRLFIAQGHYMPDGNAQVRPNIVAEQAFAAAVELFPEVRRASQPLGLDEALGEAHSQRMDYLLYARFASARDALGSVEQWEEQGTDAPLGTDRAVLQLTLFEAGSRRQIDHAVIRSRGGFLQLWKADPEDLLGRPLRDYLNRLLAR</sequence>
<dbReference type="Pfam" id="PF16105">
    <property type="entry name" value="DUF4823"/>
    <property type="match status" value="1"/>
</dbReference>
<evidence type="ECO:0000256" key="1">
    <source>
        <dbReference type="SAM" id="SignalP"/>
    </source>
</evidence>
<organism evidence="2 3">
    <name type="scientific">Halopseudomonas yangmingensis</name>
    <dbReference type="NCBI Taxonomy" id="1720063"/>
    <lineage>
        <taxon>Bacteria</taxon>
        <taxon>Pseudomonadati</taxon>
        <taxon>Pseudomonadota</taxon>
        <taxon>Gammaproteobacteria</taxon>
        <taxon>Pseudomonadales</taxon>
        <taxon>Pseudomonadaceae</taxon>
        <taxon>Halopseudomonas</taxon>
    </lineage>
</organism>
<evidence type="ECO:0008006" key="4">
    <source>
        <dbReference type="Google" id="ProtNLM"/>
    </source>
</evidence>
<reference evidence="3" key="1">
    <citation type="submission" date="2016-10" db="EMBL/GenBank/DDBJ databases">
        <authorList>
            <person name="Varghese N."/>
            <person name="Submissions S."/>
        </authorList>
    </citation>
    <scope>NUCLEOTIDE SEQUENCE [LARGE SCALE GENOMIC DNA]</scope>
    <source>
        <strain evidence="3">DSM 24213</strain>
    </source>
</reference>
<evidence type="ECO:0000313" key="3">
    <source>
        <dbReference type="Proteomes" id="UP000243629"/>
    </source>
</evidence>
<dbReference type="EMBL" id="FOUI01000009">
    <property type="protein sequence ID" value="SFM60377.1"/>
    <property type="molecule type" value="Genomic_DNA"/>
</dbReference>
<feature type="chain" id="PRO_5017399249" description="DUF4823 domain-containing protein" evidence="1">
    <location>
        <begin position="21"/>
        <end position="199"/>
    </location>
</feature>
<accession>A0A1I4S7A2</accession>
<gene>
    <name evidence="2" type="ORF">SAMN05216217_10941</name>
</gene>
<dbReference type="Proteomes" id="UP000243629">
    <property type="component" value="Unassembled WGS sequence"/>
</dbReference>
<dbReference type="PROSITE" id="PS51257">
    <property type="entry name" value="PROKAR_LIPOPROTEIN"/>
    <property type="match status" value="1"/>
</dbReference>
<keyword evidence="1" id="KW-0732">Signal</keyword>
<dbReference type="STRING" id="1720063.SAMN05216217_10941"/>
<name>A0A1I4S7A2_9GAMM</name>
<evidence type="ECO:0000313" key="2">
    <source>
        <dbReference type="EMBL" id="SFM60377.1"/>
    </source>
</evidence>